<dbReference type="InterPro" id="IPR050351">
    <property type="entry name" value="BphY/WalK/GraS-like"/>
</dbReference>
<evidence type="ECO:0000256" key="9">
    <source>
        <dbReference type="ARBA" id="ARBA00023012"/>
    </source>
</evidence>
<dbReference type="PANTHER" id="PTHR45453">
    <property type="entry name" value="PHOSPHATE REGULON SENSOR PROTEIN PHOR"/>
    <property type="match status" value="1"/>
</dbReference>
<reference evidence="11 12" key="1">
    <citation type="submission" date="2021-07" db="EMBL/GenBank/DDBJ databases">
        <title>Paenibacillus radiodurans sp. nov., isolated from the southeastern edge of Tengger Desert.</title>
        <authorList>
            <person name="Zhang G."/>
        </authorList>
    </citation>
    <scope>NUCLEOTIDE SEQUENCE [LARGE SCALE GENOMIC DNA]</scope>
    <source>
        <strain evidence="11 12">DT7-4</strain>
    </source>
</reference>
<dbReference type="RefSeq" id="WP_219873622.1">
    <property type="nucleotide sequence ID" value="NZ_JAHZIJ010000012.1"/>
</dbReference>
<evidence type="ECO:0000256" key="5">
    <source>
        <dbReference type="ARBA" id="ARBA00022679"/>
    </source>
</evidence>
<dbReference type="InterPro" id="IPR005467">
    <property type="entry name" value="His_kinase_dom"/>
</dbReference>
<dbReference type="PROSITE" id="PS50109">
    <property type="entry name" value="HIS_KIN"/>
    <property type="match status" value="1"/>
</dbReference>
<evidence type="ECO:0000256" key="4">
    <source>
        <dbReference type="ARBA" id="ARBA00022553"/>
    </source>
</evidence>
<evidence type="ECO:0000256" key="7">
    <source>
        <dbReference type="ARBA" id="ARBA00022777"/>
    </source>
</evidence>
<dbReference type="InterPro" id="IPR004358">
    <property type="entry name" value="Sig_transdc_His_kin-like_C"/>
</dbReference>
<evidence type="ECO:0000256" key="2">
    <source>
        <dbReference type="ARBA" id="ARBA00004370"/>
    </source>
</evidence>
<keyword evidence="8" id="KW-0067">ATP-binding</keyword>
<keyword evidence="7 11" id="KW-0418">Kinase</keyword>
<name>A0ABS7D8X0_9BACL</name>
<dbReference type="Gene3D" id="1.10.287.130">
    <property type="match status" value="1"/>
</dbReference>
<accession>A0ABS7D8X0</accession>
<dbReference type="Pfam" id="PF02518">
    <property type="entry name" value="HATPase_c"/>
    <property type="match status" value="1"/>
</dbReference>
<evidence type="ECO:0000256" key="8">
    <source>
        <dbReference type="ARBA" id="ARBA00022840"/>
    </source>
</evidence>
<dbReference type="SUPFAM" id="SSF47384">
    <property type="entry name" value="Homodimeric domain of signal transducing histidine kinase"/>
    <property type="match status" value="1"/>
</dbReference>
<organism evidence="11 12">
    <name type="scientific">Paenibacillus oenotherae</name>
    <dbReference type="NCBI Taxonomy" id="1435645"/>
    <lineage>
        <taxon>Bacteria</taxon>
        <taxon>Bacillati</taxon>
        <taxon>Bacillota</taxon>
        <taxon>Bacilli</taxon>
        <taxon>Bacillales</taxon>
        <taxon>Paenibacillaceae</taxon>
        <taxon>Paenibacillus</taxon>
    </lineage>
</organism>
<dbReference type="PRINTS" id="PR00344">
    <property type="entry name" value="BCTRLSENSOR"/>
</dbReference>
<comment type="catalytic activity">
    <reaction evidence="1">
        <text>ATP + protein L-histidine = ADP + protein N-phospho-L-histidine.</text>
        <dbReference type="EC" id="2.7.13.3"/>
    </reaction>
</comment>
<dbReference type="SUPFAM" id="SSF55874">
    <property type="entry name" value="ATPase domain of HSP90 chaperone/DNA topoisomerase II/histidine kinase"/>
    <property type="match status" value="1"/>
</dbReference>
<evidence type="ECO:0000313" key="12">
    <source>
        <dbReference type="Proteomes" id="UP000812277"/>
    </source>
</evidence>
<dbReference type="CDD" id="cd00082">
    <property type="entry name" value="HisKA"/>
    <property type="match status" value="1"/>
</dbReference>
<evidence type="ECO:0000259" key="10">
    <source>
        <dbReference type="PROSITE" id="PS50109"/>
    </source>
</evidence>
<dbReference type="EMBL" id="JAHZIJ010000012">
    <property type="protein sequence ID" value="MBW7476387.1"/>
    <property type="molecule type" value="Genomic_DNA"/>
</dbReference>
<dbReference type="EC" id="2.7.13.3" evidence="3"/>
<keyword evidence="4" id="KW-0597">Phosphoprotein</keyword>
<evidence type="ECO:0000313" key="11">
    <source>
        <dbReference type="EMBL" id="MBW7476387.1"/>
    </source>
</evidence>
<dbReference type="SMART" id="SM00387">
    <property type="entry name" value="HATPase_c"/>
    <property type="match status" value="1"/>
</dbReference>
<proteinExistence type="predicted"/>
<comment type="subcellular location">
    <subcellularLocation>
        <location evidence="2">Membrane</location>
    </subcellularLocation>
</comment>
<dbReference type="InterPro" id="IPR036097">
    <property type="entry name" value="HisK_dim/P_sf"/>
</dbReference>
<keyword evidence="9" id="KW-0902">Two-component regulatory system</keyword>
<comment type="caution">
    <text evidence="11">The sequence shown here is derived from an EMBL/GenBank/DDBJ whole genome shotgun (WGS) entry which is preliminary data.</text>
</comment>
<gene>
    <name evidence="11" type="ORF">K0T92_16765</name>
</gene>
<dbReference type="PANTHER" id="PTHR45453:SF1">
    <property type="entry name" value="PHOSPHATE REGULON SENSOR PROTEIN PHOR"/>
    <property type="match status" value="1"/>
</dbReference>
<keyword evidence="6" id="KW-0547">Nucleotide-binding</keyword>
<protein>
    <recommendedName>
        <fullName evidence="3">histidine kinase</fullName>
        <ecNumber evidence="3">2.7.13.3</ecNumber>
    </recommendedName>
</protein>
<keyword evidence="12" id="KW-1185">Reference proteome</keyword>
<dbReference type="InterPro" id="IPR003594">
    <property type="entry name" value="HATPase_dom"/>
</dbReference>
<sequence length="318" mass="36431">MSITLLLLILLLLLLNYAQFRAKRTRSRSLQYISSKLDQLIADRSMERLLLVTDDKELQELLNAINRLLDHNHQNMAHYNDTEQSMRRMLSNISHDLKTPLTVVLGYIETLLHQHINSPKEQERLLRKVNDKAVEIVGLINSFFDLAKLESGDTELPLTIVHMNELCRNNMLMFYESASSQGLEAAIEIPDTPIYVYSHEESLNRILNNLLANAIRHGRDGRVLGLTLRTEDQAVYIDVWDRGRGIHERHQDLVFERMYTLDDSRNKAFQGSGLGLTITKRLVENIGGGITLHSKPYERTTFTVKLPRAVYEGDPAAT</sequence>
<dbReference type="GO" id="GO:0016301">
    <property type="term" value="F:kinase activity"/>
    <property type="evidence" value="ECO:0007669"/>
    <property type="project" value="UniProtKB-KW"/>
</dbReference>
<dbReference type="InterPro" id="IPR003661">
    <property type="entry name" value="HisK_dim/P_dom"/>
</dbReference>
<evidence type="ECO:0000256" key="3">
    <source>
        <dbReference type="ARBA" id="ARBA00012438"/>
    </source>
</evidence>
<dbReference type="InterPro" id="IPR036890">
    <property type="entry name" value="HATPase_C_sf"/>
</dbReference>
<dbReference type="Proteomes" id="UP000812277">
    <property type="component" value="Unassembled WGS sequence"/>
</dbReference>
<keyword evidence="5" id="KW-0808">Transferase</keyword>
<feature type="domain" description="Histidine kinase" evidence="10">
    <location>
        <begin position="92"/>
        <end position="310"/>
    </location>
</feature>
<evidence type="ECO:0000256" key="6">
    <source>
        <dbReference type="ARBA" id="ARBA00022741"/>
    </source>
</evidence>
<dbReference type="Pfam" id="PF00512">
    <property type="entry name" value="HisKA"/>
    <property type="match status" value="1"/>
</dbReference>
<evidence type="ECO:0000256" key="1">
    <source>
        <dbReference type="ARBA" id="ARBA00000085"/>
    </source>
</evidence>
<dbReference type="Gene3D" id="3.30.565.10">
    <property type="entry name" value="Histidine kinase-like ATPase, C-terminal domain"/>
    <property type="match status" value="1"/>
</dbReference>
<dbReference type="SMART" id="SM00388">
    <property type="entry name" value="HisKA"/>
    <property type="match status" value="1"/>
</dbReference>